<dbReference type="Proteomes" id="UP000295023">
    <property type="component" value="Unassembled WGS sequence"/>
</dbReference>
<dbReference type="AlphaFoldDB" id="A0A4R4D5Q2"/>
<protein>
    <submittedName>
        <fullName evidence="2">ABC transporter substrate-binding protein</fullName>
    </submittedName>
</protein>
<dbReference type="Pfam" id="PF13531">
    <property type="entry name" value="SBP_bac_11"/>
    <property type="match status" value="1"/>
</dbReference>
<accession>A0A4R4D5Q2</accession>
<feature type="chain" id="PRO_5020779053" evidence="1">
    <location>
        <begin position="23"/>
        <end position="337"/>
    </location>
</feature>
<dbReference type="Gene3D" id="3.40.190.10">
    <property type="entry name" value="Periplasmic binding protein-like II"/>
    <property type="match status" value="2"/>
</dbReference>
<keyword evidence="1" id="KW-0732">Signal</keyword>
<dbReference type="InterPro" id="IPR050682">
    <property type="entry name" value="ModA/WtpA"/>
</dbReference>
<dbReference type="EMBL" id="SKBM01000046">
    <property type="protein sequence ID" value="TCZ52765.1"/>
    <property type="molecule type" value="Genomic_DNA"/>
</dbReference>
<reference evidence="2 3" key="1">
    <citation type="submission" date="2019-03" db="EMBL/GenBank/DDBJ databases">
        <title>Paracraurococcus aquatilis NE82 genome sequence.</title>
        <authorList>
            <person name="Zhao Y."/>
            <person name="Du Z."/>
        </authorList>
    </citation>
    <scope>NUCLEOTIDE SEQUENCE [LARGE SCALE GENOMIC DNA]</scope>
    <source>
        <strain evidence="2 3">NE82</strain>
    </source>
</reference>
<dbReference type="GO" id="GO:0030973">
    <property type="term" value="F:molybdate ion binding"/>
    <property type="evidence" value="ECO:0007669"/>
    <property type="project" value="TreeGrafter"/>
</dbReference>
<evidence type="ECO:0000313" key="2">
    <source>
        <dbReference type="EMBL" id="TCZ52765.1"/>
    </source>
</evidence>
<evidence type="ECO:0000313" key="3">
    <source>
        <dbReference type="Proteomes" id="UP000295023"/>
    </source>
</evidence>
<dbReference type="OrthoDB" id="9802127at2"/>
<organism evidence="2 3">
    <name type="scientific">Roseicella aquatilis</name>
    <dbReference type="NCBI Taxonomy" id="2527868"/>
    <lineage>
        <taxon>Bacteria</taxon>
        <taxon>Pseudomonadati</taxon>
        <taxon>Pseudomonadota</taxon>
        <taxon>Alphaproteobacteria</taxon>
        <taxon>Acetobacterales</taxon>
        <taxon>Roseomonadaceae</taxon>
        <taxon>Roseicella</taxon>
    </lineage>
</organism>
<proteinExistence type="predicted"/>
<sequence length="337" mass="35973">MIRPLASGLLLGALLCSGPAAAQTPPSTLPQGSPAARLAALEALYPPWQRGENNDAPRRGLEFTVPPADVLADFHGSLDDPALVLYASGNYFFAMAPLVQAFGAAHPEYRGRLYYETLPPGLLLKQMEAGGTVTSGNMTWTVKPDVYMAEQRASEALVRQGRLAGEVVPFVTNDLTIMVPAGNPAGVKGLQDLGRPDIALVMPNPAWEGVAQQIRASLAKAGGEALASAVYDAKVKDGTTILTRIHHRQTPLFLMQGLGQAGVTWTSEALFQEQAGHPISHVAIPPEQNTRAVYSAAMVAGAPHPEAARAWLGFLRSEAALRIFERYGFRRHADAAR</sequence>
<comment type="caution">
    <text evidence="2">The sequence shown here is derived from an EMBL/GenBank/DDBJ whole genome shotgun (WGS) entry which is preliminary data.</text>
</comment>
<keyword evidence="3" id="KW-1185">Reference proteome</keyword>
<gene>
    <name evidence="2" type="ORF">EXY23_25915</name>
</gene>
<evidence type="ECO:0000256" key="1">
    <source>
        <dbReference type="SAM" id="SignalP"/>
    </source>
</evidence>
<dbReference type="GO" id="GO:0015689">
    <property type="term" value="P:molybdate ion transport"/>
    <property type="evidence" value="ECO:0007669"/>
    <property type="project" value="TreeGrafter"/>
</dbReference>
<dbReference type="SUPFAM" id="SSF53850">
    <property type="entry name" value="Periplasmic binding protein-like II"/>
    <property type="match status" value="1"/>
</dbReference>
<name>A0A4R4D5Q2_9PROT</name>
<feature type="signal peptide" evidence="1">
    <location>
        <begin position="1"/>
        <end position="22"/>
    </location>
</feature>
<dbReference type="RefSeq" id="WP_132297024.1">
    <property type="nucleotide sequence ID" value="NZ_SKBM01000046.1"/>
</dbReference>
<dbReference type="PANTHER" id="PTHR30632:SF0">
    <property type="entry name" value="SULFATE-BINDING PROTEIN"/>
    <property type="match status" value="1"/>
</dbReference>
<dbReference type="PANTHER" id="PTHR30632">
    <property type="entry name" value="MOLYBDATE-BINDING PERIPLASMIC PROTEIN"/>
    <property type="match status" value="1"/>
</dbReference>